<dbReference type="Proteomes" id="UP000007264">
    <property type="component" value="Unassembled WGS sequence"/>
</dbReference>
<feature type="transmembrane region" description="Helical" evidence="7">
    <location>
        <begin position="97"/>
        <end position="118"/>
    </location>
</feature>
<evidence type="ECO:0000256" key="1">
    <source>
        <dbReference type="ARBA" id="ARBA00004370"/>
    </source>
</evidence>
<keyword evidence="3 7" id="KW-0812">Transmembrane</keyword>
<dbReference type="InterPro" id="IPR006593">
    <property type="entry name" value="Cyt_b561/ferric_Rdtase_TM"/>
</dbReference>
<dbReference type="OrthoDB" id="510257at2759"/>
<gene>
    <name evidence="10" type="ORF">COCSUDRAFT_41963</name>
</gene>
<evidence type="ECO:0000256" key="5">
    <source>
        <dbReference type="ARBA" id="ARBA00022989"/>
    </source>
</evidence>
<dbReference type="EMBL" id="AGSI01000008">
    <property type="protein sequence ID" value="EIE22951.1"/>
    <property type="molecule type" value="Genomic_DNA"/>
</dbReference>
<dbReference type="GeneID" id="17040939"/>
<keyword evidence="11" id="KW-1185">Reference proteome</keyword>
<dbReference type="PROSITE" id="PS50939">
    <property type="entry name" value="CYTOCHROME_B561"/>
    <property type="match status" value="1"/>
</dbReference>
<keyword evidence="5 7" id="KW-1133">Transmembrane helix</keyword>
<dbReference type="Gene3D" id="1.20.120.1770">
    <property type="match status" value="1"/>
</dbReference>
<feature type="transmembrane region" description="Helical" evidence="7">
    <location>
        <begin position="124"/>
        <end position="148"/>
    </location>
</feature>
<feature type="transmembrane region" description="Helical" evidence="7">
    <location>
        <begin position="169"/>
        <end position="187"/>
    </location>
</feature>
<feature type="chain" id="PRO_5003637336" description="Cytochrome b561 domain-containing protein" evidence="8">
    <location>
        <begin position="29"/>
        <end position="270"/>
    </location>
</feature>
<evidence type="ECO:0000256" key="2">
    <source>
        <dbReference type="ARBA" id="ARBA00022448"/>
    </source>
</evidence>
<reference evidence="10 11" key="1">
    <citation type="journal article" date="2012" name="Genome Biol.">
        <title>The genome of the polar eukaryotic microalga coccomyxa subellipsoidea reveals traits of cold adaptation.</title>
        <authorList>
            <person name="Blanc G."/>
            <person name="Agarkova I."/>
            <person name="Grimwood J."/>
            <person name="Kuo A."/>
            <person name="Brueggeman A."/>
            <person name="Dunigan D."/>
            <person name="Gurnon J."/>
            <person name="Ladunga I."/>
            <person name="Lindquist E."/>
            <person name="Lucas S."/>
            <person name="Pangilinan J."/>
            <person name="Proschold T."/>
            <person name="Salamov A."/>
            <person name="Schmutz J."/>
            <person name="Weeks D."/>
            <person name="Yamada T."/>
            <person name="Claverie J.M."/>
            <person name="Grigoriev I."/>
            <person name="Van Etten J."/>
            <person name="Lomsadze A."/>
            <person name="Borodovsky M."/>
        </authorList>
    </citation>
    <scope>NUCLEOTIDE SEQUENCE [LARGE SCALE GENOMIC DNA]</scope>
    <source>
        <strain evidence="10 11">C-169</strain>
    </source>
</reference>
<proteinExistence type="predicted"/>
<dbReference type="STRING" id="574566.I0YX32"/>
<dbReference type="GO" id="GO:0016020">
    <property type="term" value="C:membrane"/>
    <property type="evidence" value="ECO:0007669"/>
    <property type="project" value="UniProtKB-SubCell"/>
</dbReference>
<evidence type="ECO:0000313" key="10">
    <source>
        <dbReference type="EMBL" id="EIE22951.1"/>
    </source>
</evidence>
<organism evidence="10 11">
    <name type="scientific">Coccomyxa subellipsoidea (strain C-169)</name>
    <name type="common">Green microalga</name>
    <dbReference type="NCBI Taxonomy" id="574566"/>
    <lineage>
        <taxon>Eukaryota</taxon>
        <taxon>Viridiplantae</taxon>
        <taxon>Chlorophyta</taxon>
        <taxon>core chlorophytes</taxon>
        <taxon>Trebouxiophyceae</taxon>
        <taxon>Trebouxiophyceae incertae sedis</taxon>
        <taxon>Coccomyxaceae</taxon>
        <taxon>Coccomyxa</taxon>
        <taxon>Coccomyxa subellipsoidea</taxon>
    </lineage>
</organism>
<evidence type="ECO:0000256" key="4">
    <source>
        <dbReference type="ARBA" id="ARBA00022982"/>
    </source>
</evidence>
<feature type="domain" description="Cytochrome b561" evidence="9">
    <location>
        <begin position="15"/>
        <end position="217"/>
    </location>
</feature>
<name>I0YX32_COCSC</name>
<dbReference type="PANTHER" id="PTHR23130:SF171">
    <property type="entry name" value="OS01G0895300 PROTEIN"/>
    <property type="match status" value="1"/>
</dbReference>
<dbReference type="Pfam" id="PF03188">
    <property type="entry name" value="Cytochrom_B561"/>
    <property type="match status" value="1"/>
</dbReference>
<keyword evidence="2" id="KW-0813">Transport</keyword>
<comment type="caution">
    <text evidence="10">The sequence shown here is derived from an EMBL/GenBank/DDBJ whole genome shotgun (WGS) entry which is preliminary data.</text>
</comment>
<protein>
    <recommendedName>
        <fullName evidence="9">Cytochrome b561 domain-containing protein</fullName>
    </recommendedName>
</protein>
<dbReference type="AlphaFoldDB" id="I0YX32"/>
<evidence type="ECO:0000256" key="3">
    <source>
        <dbReference type="ARBA" id="ARBA00022692"/>
    </source>
</evidence>
<keyword evidence="4" id="KW-0249">Electron transport</keyword>
<comment type="subcellular location">
    <subcellularLocation>
        <location evidence="1">Membrane</location>
    </subcellularLocation>
</comment>
<accession>I0YX32</accession>
<feature type="transmembrane region" description="Helical" evidence="7">
    <location>
        <begin position="56"/>
        <end position="77"/>
    </location>
</feature>
<evidence type="ECO:0000259" key="9">
    <source>
        <dbReference type="PROSITE" id="PS50939"/>
    </source>
</evidence>
<keyword evidence="8" id="KW-0732">Signal</keyword>
<sequence>MAVCVPAARAALFVIVAALMLMTPIVTSAALGVVSRGHNPKAHTKPPDNILFMYEVHGWLMSIAWGVLAPAAIVLAYNFKNVPPTNMWFHAHRALMLLAYLMQLAGVGVIIAVMPQYWDYYSRQVMIHISVGIACEFLAGMQVLSAMVKRPGKASPYRRTWSVAHIWTGRLLLIVGIVLIFDGLLLYHSGKPYQHLFVILSAILFFFFSVAAGKDAYDQVRLPPPAVTEAAAAKLHEFALQPLGGNFPSQLDSACVSPSSSAGKIAAIKC</sequence>
<evidence type="ECO:0000256" key="7">
    <source>
        <dbReference type="SAM" id="Phobius"/>
    </source>
</evidence>
<evidence type="ECO:0000313" key="11">
    <source>
        <dbReference type="Proteomes" id="UP000007264"/>
    </source>
</evidence>
<keyword evidence="6 7" id="KW-0472">Membrane</keyword>
<evidence type="ECO:0000256" key="6">
    <source>
        <dbReference type="ARBA" id="ARBA00023136"/>
    </source>
</evidence>
<evidence type="ECO:0000256" key="8">
    <source>
        <dbReference type="SAM" id="SignalP"/>
    </source>
</evidence>
<dbReference type="PANTHER" id="PTHR23130">
    <property type="entry name" value="CYTOCHROME B561 AND DOMON DOMAIN-CONTAINING PROTEIN"/>
    <property type="match status" value="1"/>
</dbReference>
<feature type="transmembrane region" description="Helical" evidence="7">
    <location>
        <begin position="193"/>
        <end position="212"/>
    </location>
</feature>
<dbReference type="KEGG" id="csl:COCSUDRAFT_41963"/>
<dbReference type="CDD" id="cd08760">
    <property type="entry name" value="Cyt_b561_FRRS1_like"/>
    <property type="match status" value="1"/>
</dbReference>
<dbReference type="RefSeq" id="XP_005647495.1">
    <property type="nucleotide sequence ID" value="XM_005647438.1"/>
</dbReference>
<dbReference type="SMART" id="SM00665">
    <property type="entry name" value="B561"/>
    <property type="match status" value="1"/>
</dbReference>
<dbReference type="eggNOG" id="KOG4293">
    <property type="taxonomic scope" value="Eukaryota"/>
</dbReference>
<feature type="signal peptide" evidence="8">
    <location>
        <begin position="1"/>
        <end position="28"/>
    </location>
</feature>